<organism evidence="1 2">
    <name type="scientific">[Clostridium] aminophilum</name>
    <dbReference type="NCBI Taxonomy" id="1526"/>
    <lineage>
        <taxon>Bacteria</taxon>
        <taxon>Bacillati</taxon>
        <taxon>Bacillota</taxon>
        <taxon>Clostridia</taxon>
        <taxon>Lachnospirales</taxon>
        <taxon>Lachnospiraceae</taxon>
    </lineage>
</organism>
<dbReference type="Pfam" id="PF05962">
    <property type="entry name" value="HutD"/>
    <property type="match status" value="1"/>
</dbReference>
<dbReference type="InterPro" id="IPR010282">
    <property type="entry name" value="Uncharacterised_HutD/Ves"/>
</dbReference>
<accession>A0A1I6IDA3</accession>
<dbReference type="EMBL" id="FOZC01000001">
    <property type="protein sequence ID" value="SFR64688.1"/>
    <property type="molecule type" value="Genomic_DNA"/>
</dbReference>
<dbReference type="InterPro" id="IPR011051">
    <property type="entry name" value="RmlC_Cupin_sf"/>
</dbReference>
<dbReference type="SUPFAM" id="SSF51182">
    <property type="entry name" value="RmlC-like cupins"/>
    <property type="match status" value="1"/>
</dbReference>
<dbReference type="AlphaFoldDB" id="A0A1I6IDA3"/>
<reference evidence="1 2" key="1">
    <citation type="submission" date="2016-10" db="EMBL/GenBank/DDBJ databases">
        <authorList>
            <person name="de Groot N.N."/>
        </authorList>
    </citation>
    <scope>NUCLEOTIDE SEQUENCE [LARGE SCALE GENOMIC DNA]</scope>
    <source>
        <strain evidence="1 2">F</strain>
    </source>
</reference>
<name>A0A1I6IDA3_9FIRM</name>
<dbReference type="PANTHER" id="PTHR37943">
    <property type="entry name" value="PROTEIN VES"/>
    <property type="match status" value="1"/>
</dbReference>
<dbReference type="Proteomes" id="UP000214760">
    <property type="component" value="Unassembled WGS sequence"/>
</dbReference>
<gene>
    <name evidence="1" type="ORF">SAMN02910262_00249</name>
</gene>
<sequence>MAFYISQVVHRDDYKTTDWSGGKTTEIGIAPKGSEYADRDFLWRLSSATVDVEESEFTSLPDYNRIIMTLSGDISLSHNGERMIDLPEFTPHRFDGGDKTVSIGKVTDFNLMLRKGVCEGTVVPLRMQPGESVDLFSMLVQDVPAPDEVMVYCYRGKLTVKDEDDKEHRIECGDTLRLSGNFRETSWQASAAESTLAVAAAVHYIPRSEEEAEAQVKKDMEALKKKMEQ</sequence>
<dbReference type="RefSeq" id="WP_081843956.1">
    <property type="nucleotide sequence ID" value="NZ_FOZC01000001.1"/>
</dbReference>
<proteinExistence type="predicted"/>
<dbReference type="Gene3D" id="2.60.120.10">
    <property type="entry name" value="Jelly Rolls"/>
    <property type="match status" value="1"/>
</dbReference>
<dbReference type="InterPro" id="IPR014710">
    <property type="entry name" value="RmlC-like_jellyroll"/>
</dbReference>
<evidence type="ECO:0000313" key="1">
    <source>
        <dbReference type="EMBL" id="SFR64688.1"/>
    </source>
</evidence>
<evidence type="ECO:0000313" key="2">
    <source>
        <dbReference type="Proteomes" id="UP000214760"/>
    </source>
</evidence>
<protein>
    <submittedName>
        <fullName evidence="1">Various environmental stresses-induced protein Ves</fullName>
    </submittedName>
</protein>
<dbReference type="PANTHER" id="PTHR37943:SF1">
    <property type="entry name" value="PROTEIN VES"/>
    <property type="match status" value="1"/>
</dbReference>